<gene>
    <name evidence="2" type="ORF">Acr_26g0006390</name>
</gene>
<name>A0A7J0H2U0_9ERIC</name>
<proteinExistence type="predicted"/>
<protein>
    <recommendedName>
        <fullName evidence="1">F-box associated beta-propeller type 3 domain-containing protein</fullName>
    </recommendedName>
</protein>
<sequence length="368" mass="42920">MKEFRSLPFPYHPKIPLHFDLYWYSFGFGFDPITKDYKVVLRQQFANEITIDFPEKDVIIDVYTLSANTWRHLDGLDYVSSEYLKPRNVNGAYLDGIYYWPGDGKRVLAFDVGNEFFRSILGPDTPMHYTLMTLYNDHIALCGFKDVPESEIDKCLELWVMELEASWIKQFTIGGLPRIKSPLGFWNNSEFLFVASDSPKQYCNDNSQVVLYDLTTQEFRDIGPKGTYYQFKARTYYESLVSVKRGMHQRTEKLSDSAAAYYFFKSGCRFAFMFDFVDFVSDFEISNMEPMDTDIDHIKVGGMLTRVWESSEYSVDAFMDEFVNFMSDFQISKQWNTKPMYTGIDHIKVHGMLTKVWESSGYSVDLPG</sequence>
<dbReference type="AlphaFoldDB" id="A0A7J0H2U0"/>
<dbReference type="Pfam" id="PF08268">
    <property type="entry name" value="FBA_3"/>
    <property type="match status" value="1"/>
</dbReference>
<keyword evidence="3" id="KW-1185">Reference proteome</keyword>
<dbReference type="InterPro" id="IPR017451">
    <property type="entry name" value="F-box-assoc_interact_dom"/>
</dbReference>
<comment type="caution">
    <text evidence="2">The sequence shown here is derived from an EMBL/GenBank/DDBJ whole genome shotgun (WGS) entry which is preliminary data.</text>
</comment>
<evidence type="ECO:0000313" key="2">
    <source>
        <dbReference type="EMBL" id="GFZ17369.1"/>
    </source>
</evidence>
<dbReference type="InterPro" id="IPR050796">
    <property type="entry name" value="SCF_F-box_component"/>
</dbReference>
<dbReference type="InterPro" id="IPR013187">
    <property type="entry name" value="F-box-assoc_dom_typ3"/>
</dbReference>
<evidence type="ECO:0000313" key="3">
    <source>
        <dbReference type="Proteomes" id="UP000585474"/>
    </source>
</evidence>
<dbReference type="NCBIfam" id="TIGR01640">
    <property type="entry name" value="F_box_assoc_1"/>
    <property type="match status" value="1"/>
</dbReference>
<dbReference type="EMBL" id="BJWL01000026">
    <property type="protein sequence ID" value="GFZ17369.1"/>
    <property type="molecule type" value="Genomic_DNA"/>
</dbReference>
<organism evidence="2 3">
    <name type="scientific">Actinidia rufa</name>
    <dbReference type="NCBI Taxonomy" id="165716"/>
    <lineage>
        <taxon>Eukaryota</taxon>
        <taxon>Viridiplantae</taxon>
        <taxon>Streptophyta</taxon>
        <taxon>Embryophyta</taxon>
        <taxon>Tracheophyta</taxon>
        <taxon>Spermatophyta</taxon>
        <taxon>Magnoliopsida</taxon>
        <taxon>eudicotyledons</taxon>
        <taxon>Gunneridae</taxon>
        <taxon>Pentapetalae</taxon>
        <taxon>asterids</taxon>
        <taxon>Ericales</taxon>
        <taxon>Actinidiaceae</taxon>
        <taxon>Actinidia</taxon>
    </lineage>
</organism>
<dbReference type="Proteomes" id="UP000585474">
    <property type="component" value="Unassembled WGS sequence"/>
</dbReference>
<reference evidence="2 3" key="1">
    <citation type="submission" date="2019-07" db="EMBL/GenBank/DDBJ databases">
        <title>De Novo Assembly of kiwifruit Actinidia rufa.</title>
        <authorList>
            <person name="Sugita-Konishi S."/>
            <person name="Sato K."/>
            <person name="Mori E."/>
            <person name="Abe Y."/>
            <person name="Kisaki G."/>
            <person name="Hamano K."/>
            <person name="Suezawa K."/>
            <person name="Otani M."/>
            <person name="Fukuda T."/>
            <person name="Manabe T."/>
            <person name="Gomi K."/>
            <person name="Tabuchi M."/>
            <person name="Akimitsu K."/>
            <person name="Kataoka I."/>
        </authorList>
    </citation>
    <scope>NUCLEOTIDE SEQUENCE [LARGE SCALE GENOMIC DNA]</scope>
    <source>
        <strain evidence="3">cv. Fuchu</strain>
    </source>
</reference>
<dbReference type="OrthoDB" id="1270862at2759"/>
<evidence type="ECO:0000259" key="1">
    <source>
        <dbReference type="Pfam" id="PF08268"/>
    </source>
</evidence>
<dbReference type="PANTHER" id="PTHR31672:SF13">
    <property type="entry name" value="F-BOX PROTEIN CPR30-LIKE"/>
    <property type="match status" value="1"/>
</dbReference>
<dbReference type="PANTHER" id="PTHR31672">
    <property type="entry name" value="BNACNNG10540D PROTEIN"/>
    <property type="match status" value="1"/>
</dbReference>
<accession>A0A7J0H2U0</accession>
<feature type="domain" description="F-box associated beta-propeller type 3" evidence="1">
    <location>
        <begin position="27"/>
        <end position="236"/>
    </location>
</feature>